<evidence type="ECO:0000313" key="3">
    <source>
        <dbReference type="Proteomes" id="UP001159363"/>
    </source>
</evidence>
<dbReference type="Proteomes" id="UP001159363">
    <property type="component" value="Chromosome 9"/>
</dbReference>
<gene>
    <name evidence="2" type="ORF">PR048_024809</name>
</gene>
<name>A0ABQ9GPN4_9NEOP</name>
<accession>A0ABQ9GPN4</accession>
<proteinExistence type="predicted"/>
<evidence type="ECO:0000256" key="1">
    <source>
        <dbReference type="SAM" id="MobiDB-lite"/>
    </source>
</evidence>
<sequence>MSTVGRAQMLVSPHLPVINPRLRSRRAAPALQTYKPKSRAWIKLDRLRLPDENDRRITGTDGRLTDAANGESIFNVLMKTVSTSGLVDAARNCAERCCWSAGFLLDLPFPSPFHSGSAPDSPRFILIGSKDLEVKSRPNIFTLNGRTGKIEPKYFGMPEAENRKVARLCLTYGQLLFSQTSANISSRISEPLVVDLWATLVFPEIGQQFIENKNSVRLFWNACTQEKTGKFTSSDRQARALRGASVLAASLTTKDVSEEGPVTTLAAVARLDNQPSATCKVGKIGLKISNDTSTGMKGRRKRESPEKTHRPAASSHLRKSGNDPAGD</sequence>
<feature type="region of interest" description="Disordered" evidence="1">
    <location>
        <begin position="289"/>
        <end position="327"/>
    </location>
</feature>
<organism evidence="2 3">
    <name type="scientific">Dryococelus australis</name>
    <dbReference type="NCBI Taxonomy" id="614101"/>
    <lineage>
        <taxon>Eukaryota</taxon>
        <taxon>Metazoa</taxon>
        <taxon>Ecdysozoa</taxon>
        <taxon>Arthropoda</taxon>
        <taxon>Hexapoda</taxon>
        <taxon>Insecta</taxon>
        <taxon>Pterygota</taxon>
        <taxon>Neoptera</taxon>
        <taxon>Polyneoptera</taxon>
        <taxon>Phasmatodea</taxon>
        <taxon>Verophasmatodea</taxon>
        <taxon>Anareolatae</taxon>
        <taxon>Phasmatidae</taxon>
        <taxon>Eurycanthinae</taxon>
        <taxon>Dryococelus</taxon>
    </lineage>
</organism>
<keyword evidence="3" id="KW-1185">Reference proteome</keyword>
<protein>
    <submittedName>
        <fullName evidence="2">Uncharacterized protein</fullName>
    </submittedName>
</protein>
<evidence type="ECO:0000313" key="2">
    <source>
        <dbReference type="EMBL" id="KAJ8873969.1"/>
    </source>
</evidence>
<comment type="caution">
    <text evidence="2">The sequence shown here is derived from an EMBL/GenBank/DDBJ whole genome shotgun (WGS) entry which is preliminary data.</text>
</comment>
<dbReference type="EMBL" id="JARBHB010000010">
    <property type="protein sequence ID" value="KAJ8873969.1"/>
    <property type="molecule type" value="Genomic_DNA"/>
</dbReference>
<reference evidence="2 3" key="1">
    <citation type="submission" date="2023-02" db="EMBL/GenBank/DDBJ databases">
        <title>LHISI_Scaffold_Assembly.</title>
        <authorList>
            <person name="Stuart O.P."/>
            <person name="Cleave R."/>
            <person name="Magrath M.J.L."/>
            <person name="Mikheyev A.S."/>
        </authorList>
    </citation>
    <scope>NUCLEOTIDE SEQUENCE [LARGE SCALE GENOMIC DNA]</scope>
    <source>
        <strain evidence="2">Daus_M_001</strain>
        <tissue evidence="2">Leg muscle</tissue>
    </source>
</reference>